<evidence type="ECO:0000313" key="2">
    <source>
        <dbReference type="EMBL" id="EFI33038.1"/>
    </source>
</evidence>
<evidence type="ECO:0000256" key="1">
    <source>
        <dbReference type="SAM" id="Coils"/>
    </source>
</evidence>
<accession>D6SUQ8</accession>
<dbReference type="AlphaFoldDB" id="D6SUQ8"/>
<dbReference type="OrthoDB" id="5472299at2"/>
<name>D6SUQ8_9BACT</name>
<organism evidence="2 3">
    <name type="scientific">Desulfonatronospira thiodismutans ASO3-1</name>
    <dbReference type="NCBI Taxonomy" id="555779"/>
    <lineage>
        <taxon>Bacteria</taxon>
        <taxon>Pseudomonadati</taxon>
        <taxon>Thermodesulfobacteriota</taxon>
        <taxon>Desulfovibrionia</taxon>
        <taxon>Desulfovibrionales</taxon>
        <taxon>Desulfonatronovibrionaceae</taxon>
        <taxon>Desulfonatronospira</taxon>
    </lineage>
</organism>
<dbReference type="EMBL" id="ACJN02000004">
    <property type="protein sequence ID" value="EFI33038.1"/>
    <property type="molecule type" value="Genomic_DNA"/>
</dbReference>
<evidence type="ECO:0008006" key="4">
    <source>
        <dbReference type="Google" id="ProtNLM"/>
    </source>
</evidence>
<keyword evidence="1" id="KW-0175">Coiled coil</keyword>
<comment type="caution">
    <text evidence="2">The sequence shown here is derived from an EMBL/GenBank/DDBJ whole genome shotgun (WGS) entry which is preliminary data.</text>
</comment>
<dbReference type="PANTHER" id="PTHR38664:SF1">
    <property type="entry name" value="SLR0058 PROTEIN"/>
    <property type="match status" value="1"/>
</dbReference>
<dbReference type="NCBIfam" id="NF047773">
    <property type="entry name" value="phas_rel_Lepto"/>
    <property type="match status" value="1"/>
</dbReference>
<proteinExistence type="predicted"/>
<gene>
    <name evidence="2" type="ORF">Dthio_PD0352</name>
</gene>
<evidence type="ECO:0000313" key="3">
    <source>
        <dbReference type="Proteomes" id="UP000005496"/>
    </source>
</evidence>
<feature type="coiled-coil region" evidence="1">
    <location>
        <begin position="82"/>
        <end position="109"/>
    </location>
</feature>
<keyword evidence="3" id="KW-1185">Reference proteome</keyword>
<dbReference type="RefSeq" id="WP_008871731.1">
    <property type="nucleotide sequence ID" value="NZ_ACJN02000004.1"/>
</dbReference>
<protein>
    <recommendedName>
        <fullName evidence="4">Polyhydroxyalkanoate synthesis regulator phasin</fullName>
    </recommendedName>
</protein>
<dbReference type="PANTHER" id="PTHR38664">
    <property type="entry name" value="SLR0058 PROTEIN"/>
    <property type="match status" value="1"/>
</dbReference>
<sequence>MLDVFKKGVLTGLGLVVVTAEELEKKVNQMVEKGKISAEEGESLVREFIQKSENQQSEVQEWLLNTVKTGRERLELAGREEVQDLEARVSSLEDRVSALESLKMQAEKKE</sequence>
<dbReference type="Proteomes" id="UP000005496">
    <property type="component" value="Unassembled WGS sequence"/>
</dbReference>
<reference evidence="2" key="1">
    <citation type="submission" date="2010-05" db="EMBL/GenBank/DDBJ databases">
        <title>The draft genome of Desulfonatronospira thiodismutans ASO3-1.</title>
        <authorList>
            <consortium name="US DOE Joint Genome Institute (JGI-PGF)"/>
            <person name="Lucas S."/>
            <person name="Copeland A."/>
            <person name="Lapidus A."/>
            <person name="Cheng J.-F."/>
            <person name="Bruce D."/>
            <person name="Goodwin L."/>
            <person name="Pitluck S."/>
            <person name="Chertkov O."/>
            <person name="Brettin T."/>
            <person name="Detter J.C."/>
            <person name="Han C."/>
            <person name="Land M.L."/>
            <person name="Hauser L."/>
            <person name="Kyrpides N."/>
            <person name="Mikhailova N."/>
            <person name="Muyzer G."/>
            <person name="Woyke T."/>
        </authorList>
    </citation>
    <scope>NUCLEOTIDE SEQUENCE [LARGE SCALE GENOMIC DNA]</scope>
    <source>
        <strain evidence="2">ASO3-1</strain>
    </source>
</reference>
<dbReference type="eggNOG" id="COG3937">
    <property type="taxonomic scope" value="Bacteria"/>
</dbReference>
<dbReference type="InterPro" id="IPR008769">
    <property type="entry name" value="PhaF_PhaI"/>
</dbReference>